<dbReference type="GO" id="GO:0005874">
    <property type="term" value="C:microtubule"/>
    <property type="evidence" value="ECO:0007669"/>
    <property type="project" value="UniProtKB-KW"/>
</dbReference>
<feature type="domain" description="Tubulin/FtsZ 2-layer sandwich" evidence="15">
    <location>
        <begin position="2"/>
        <end position="53"/>
    </location>
</feature>
<dbReference type="SUPFAM" id="SSF57184">
    <property type="entry name" value="Growth factor receptor domain"/>
    <property type="match status" value="1"/>
</dbReference>
<feature type="region of interest" description="Disordered" evidence="14">
    <location>
        <begin position="97"/>
        <end position="129"/>
    </location>
</feature>
<comment type="similarity">
    <text evidence="3 13">Belongs to the glycosyl hydrolase 14 family.</text>
</comment>
<dbReference type="Gene3D" id="1.10.287.600">
    <property type="entry name" value="Helix hairpin bin"/>
    <property type="match status" value="1"/>
</dbReference>
<comment type="caution">
    <text evidence="17">The sequence shown here is derived from an EMBL/GenBank/DDBJ whole genome shotgun (WGS) entry which is preliminary data.</text>
</comment>
<evidence type="ECO:0000256" key="2">
    <source>
        <dbReference type="ARBA" id="ARBA00004245"/>
    </source>
</evidence>
<evidence type="ECO:0000256" key="6">
    <source>
        <dbReference type="ARBA" id="ARBA00022701"/>
    </source>
</evidence>
<dbReference type="InterPro" id="IPR037103">
    <property type="entry name" value="Tubulin/FtsZ-like_C"/>
</dbReference>
<dbReference type="AlphaFoldDB" id="A0A1Q9DBT5"/>
<dbReference type="InterPro" id="IPR017853">
    <property type="entry name" value="GH"/>
</dbReference>
<keyword evidence="13" id="KW-0378">Hydrolase</keyword>
<dbReference type="GO" id="GO:0003924">
    <property type="term" value="F:GTPase activity"/>
    <property type="evidence" value="ECO:0007669"/>
    <property type="project" value="InterPro"/>
</dbReference>
<dbReference type="EMBL" id="LSRX01000612">
    <property type="protein sequence ID" value="OLP92641.1"/>
    <property type="molecule type" value="Genomic_DNA"/>
</dbReference>
<dbReference type="InterPro" id="IPR008280">
    <property type="entry name" value="Tub_FtsZ_C"/>
</dbReference>
<dbReference type="Pfam" id="PF07699">
    <property type="entry name" value="Ephrin_rec_like"/>
    <property type="match status" value="1"/>
</dbReference>
<keyword evidence="9" id="KW-0342">GTP-binding</keyword>
<reference evidence="17 18" key="1">
    <citation type="submission" date="2016-02" db="EMBL/GenBank/DDBJ databases">
        <title>Genome analysis of coral dinoflagellate symbionts highlights evolutionary adaptations to a symbiotic lifestyle.</title>
        <authorList>
            <person name="Aranda M."/>
            <person name="Li Y."/>
            <person name="Liew Y.J."/>
            <person name="Baumgarten S."/>
            <person name="Simakov O."/>
            <person name="Wilson M."/>
            <person name="Piel J."/>
            <person name="Ashoor H."/>
            <person name="Bougouffa S."/>
            <person name="Bajic V.B."/>
            <person name="Ryu T."/>
            <person name="Ravasi T."/>
            <person name="Bayer T."/>
            <person name="Micklem G."/>
            <person name="Kim H."/>
            <person name="Bhak J."/>
            <person name="Lajeunesse T.C."/>
            <person name="Voolstra C.R."/>
        </authorList>
    </citation>
    <scope>NUCLEOTIDE SEQUENCE [LARGE SCALE GENOMIC DNA]</scope>
    <source>
        <strain evidence="17 18">CCMP2467</strain>
    </source>
</reference>
<dbReference type="Proteomes" id="UP000186817">
    <property type="component" value="Unassembled WGS sequence"/>
</dbReference>
<keyword evidence="18" id="KW-1185">Reference proteome</keyword>
<dbReference type="CDD" id="cd00185">
    <property type="entry name" value="TNFRSF"/>
    <property type="match status" value="1"/>
</dbReference>
<evidence type="ECO:0000313" key="18">
    <source>
        <dbReference type="Proteomes" id="UP000186817"/>
    </source>
</evidence>
<dbReference type="SMART" id="SM01411">
    <property type="entry name" value="Ephrin_rec_like"/>
    <property type="match status" value="3"/>
</dbReference>
<dbReference type="GO" id="GO:0007017">
    <property type="term" value="P:microtubule-based process"/>
    <property type="evidence" value="ECO:0007669"/>
    <property type="project" value="InterPro"/>
</dbReference>
<comment type="catalytic activity">
    <reaction evidence="13">
        <text>Hydrolysis of (1-&gt;4)-alpha-D-glucosidic linkages in polysaccharides so as to remove successive maltose units from the non-reducing ends of the chains.</text>
        <dbReference type="EC" id="3.2.1.2"/>
    </reaction>
</comment>
<comment type="cofactor">
    <cofactor evidence="1">
        <name>Mg(2+)</name>
        <dbReference type="ChEBI" id="CHEBI:18420"/>
    </cofactor>
</comment>
<evidence type="ECO:0000313" key="17">
    <source>
        <dbReference type="EMBL" id="OLP92641.1"/>
    </source>
</evidence>
<evidence type="ECO:0000256" key="13">
    <source>
        <dbReference type="RuleBase" id="RU000509"/>
    </source>
</evidence>
<evidence type="ECO:0000256" key="7">
    <source>
        <dbReference type="ARBA" id="ARBA00022741"/>
    </source>
</evidence>
<keyword evidence="5" id="KW-0963">Cytoplasm</keyword>
<dbReference type="Gene3D" id="3.20.20.80">
    <property type="entry name" value="Glycosidases"/>
    <property type="match status" value="1"/>
</dbReference>
<sequence>MLNVQNKNSSYFVEWIPNNIKASVCDIPPKGLKMAVAFAGNSTAIQEMFKRVAEYFTAMFRRKAFLHWYTGEGMDEMEFTEAESNMNDLVSEYQQYQDATAEEEGEFDEEDDAGMTEPPKSLPEDQNAMPDDIPIFKLPGMEFRSGAPKAFLEWYSSVLIRHGRDVLSEAKKAIDRVGSYPADKFCLSVKVSGLHWHVTHPSRATEACAGYNCCTSEAADAYMAIAKMLAESSKDAKRPILFNFTCMEMTNDSNGGVPKALSAPEDLIAQVRKACIFHQVPLAGENALEFDIATGDWAFKQMEKQIRSFSPGADAMHGLTLLRLSDNFVRPESLQQLGLFVGIPEPRILRPVWAYTSPKDPTRKLSPASLTHQPLSHNFTAMLTDCEPGYARRATISSIETLECEPCEPGTYAPIRGMPACLKCHPGSFQDQPGMSGCIECDYGHYASEHAATICLPCPAGNYSDMMSSPFCKTCEPGTYSDVQGSWYCEECAIGHWTNTSGSTKCSRCKPGRYAGERGYPTCDRCDPGTYSQYKDSGGIWLTVLRAVYRTE</sequence>
<dbReference type="GO" id="GO:0005525">
    <property type="term" value="F:GTP binding"/>
    <property type="evidence" value="ECO:0007669"/>
    <property type="project" value="UniProtKB-KW"/>
</dbReference>
<comment type="subcellular location">
    <subcellularLocation>
        <location evidence="2">Cytoplasm</location>
        <location evidence="2">Cytoskeleton</location>
    </subcellularLocation>
</comment>
<evidence type="ECO:0000256" key="10">
    <source>
        <dbReference type="ARBA" id="ARBA00023212"/>
    </source>
</evidence>
<keyword evidence="7" id="KW-0547">Nucleotide-binding</keyword>
<dbReference type="EC" id="3.2.1.2" evidence="13"/>
<evidence type="ECO:0000256" key="9">
    <source>
        <dbReference type="ARBA" id="ARBA00023134"/>
    </source>
</evidence>
<evidence type="ECO:0000256" key="8">
    <source>
        <dbReference type="ARBA" id="ARBA00022842"/>
    </source>
</evidence>
<dbReference type="SUPFAM" id="SSF55307">
    <property type="entry name" value="Tubulin C-terminal domain-like"/>
    <property type="match status" value="1"/>
</dbReference>
<keyword evidence="12 13" id="KW-0624">Polysaccharide degradation</keyword>
<keyword evidence="6" id="KW-0493">Microtubule</keyword>
<organism evidence="17 18">
    <name type="scientific">Symbiodinium microadriaticum</name>
    <name type="common">Dinoflagellate</name>
    <name type="synonym">Zooxanthella microadriatica</name>
    <dbReference type="NCBI Taxonomy" id="2951"/>
    <lineage>
        <taxon>Eukaryota</taxon>
        <taxon>Sar</taxon>
        <taxon>Alveolata</taxon>
        <taxon>Dinophyceae</taxon>
        <taxon>Suessiales</taxon>
        <taxon>Symbiodiniaceae</taxon>
        <taxon>Symbiodinium</taxon>
    </lineage>
</organism>
<comment type="similarity">
    <text evidence="4">Belongs to the tubulin family.</text>
</comment>
<dbReference type="InterPro" id="IPR002453">
    <property type="entry name" value="Beta_tubulin"/>
</dbReference>
<evidence type="ECO:0000256" key="4">
    <source>
        <dbReference type="ARBA" id="ARBA00009636"/>
    </source>
</evidence>
<dbReference type="PANTHER" id="PTHR36527:SF8">
    <property type="entry name" value="TUBULIN BETA-4B CHAIN"/>
    <property type="match status" value="1"/>
</dbReference>
<keyword evidence="10" id="KW-0206">Cytoskeleton</keyword>
<dbReference type="InterPro" id="IPR023123">
    <property type="entry name" value="Tubulin_C"/>
</dbReference>
<dbReference type="GO" id="GO:0005200">
    <property type="term" value="F:structural constituent of cytoskeleton"/>
    <property type="evidence" value="ECO:0007669"/>
    <property type="project" value="InterPro"/>
</dbReference>
<evidence type="ECO:0000256" key="12">
    <source>
        <dbReference type="ARBA" id="ARBA00023326"/>
    </source>
</evidence>
<protein>
    <recommendedName>
        <fullName evidence="13">Beta-amylase</fullName>
        <ecNumber evidence="13">3.2.1.2</ecNumber>
    </recommendedName>
</protein>
<evidence type="ECO:0000256" key="5">
    <source>
        <dbReference type="ARBA" id="ARBA00022490"/>
    </source>
</evidence>
<evidence type="ECO:0000256" key="14">
    <source>
        <dbReference type="SAM" id="MobiDB-lite"/>
    </source>
</evidence>
<dbReference type="SUPFAM" id="SSF51445">
    <property type="entry name" value="(Trans)glycosidases"/>
    <property type="match status" value="1"/>
</dbReference>
<dbReference type="Pfam" id="PF01373">
    <property type="entry name" value="Glyco_hydro_14"/>
    <property type="match status" value="1"/>
</dbReference>
<dbReference type="InterPro" id="IPR011641">
    <property type="entry name" value="Tyr-kin_ephrin_A/B_rcpt-like"/>
</dbReference>
<evidence type="ECO:0000256" key="11">
    <source>
        <dbReference type="ARBA" id="ARBA00023277"/>
    </source>
</evidence>
<dbReference type="Gene3D" id="2.10.50.10">
    <property type="entry name" value="Tumor Necrosis Factor Receptor, subunit A, domain 2"/>
    <property type="match status" value="3"/>
</dbReference>
<keyword evidence="11 13" id="KW-0119">Carbohydrate metabolism</keyword>
<keyword evidence="8" id="KW-0460">Magnesium</keyword>
<accession>A0A1Q9DBT5</accession>
<evidence type="ECO:0000259" key="16">
    <source>
        <dbReference type="Pfam" id="PF07699"/>
    </source>
</evidence>
<dbReference type="Pfam" id="PF03953">
    <property type="entry name" value="Tubulin_C"/>
    <property type="match status" value="1"/>
</dbReference>
<dbReference type="PRINTS" id="PR01163">
    <property type="entry name" value="BETATUBULIN"/>
</dbReference>
<evidence type="ECO:0000259" key="15">
    <source>
        <dbReference type="Pfam" id="PF03953"/>
    </source>
</evidence>
<dbReference type="Gene3D" id="3.30.1330.20">
    <property type="entry name" value="Tubulin/FtsZ, C-terminal domain"/>
    <property type="match status" value="1"/>
</dbReference>
<evidence type="ECO:0000256" key="1">
    <source>
        <dbReference type="ARBA" id="ARBA00001946"/>
    </source>
</evidence>
<gene>
    <name evidence="17" type="primary">tbb-4</name>
    <name evidence="17" type="ORF">AK812_SmicGene25528</name>
</gene>
<dbReference type="OrthoDB" id="1660156at2759"/>
<keyword evidence="13" id="KW-0326">Glycosidase</keyword>
<dbReference type="GO" id="GO:0000272">
    <property type="term" value="P:polysaccharide catabolic process"/>
    <property type="evidence" value="ECO:0007669"/>
    <property type="project" value="UniProtKB-KW"/>
</dbReference>
<name>A0A1Q9DBT5_SYMMI</name>
<feature type="domain" description="Tyrosine-protein kinase ephrin type A/B receptor-like" evidence="16">
    <location>
        <begin position="397"/>
        <end position="434"/>
    </location>
</feature>
<feature type="compositionally biased region" description="Acidic residues" evidence="14">
    <location>
        <begin position="100"/>
        <end position="114"/>
    </location>
</feature>
<dbReference type="PANTHER" id="PTHR36527">
    <property type="entry name" value="OS01G0282866 PROTEIN"/>
    <property type="match status" value="1"/>
</dbReference>
<dbReference type="InterPro" id="IPR018316">
    <property type="entry name" value="Tubulin/FtsZ_2-layer-sand-dom"/>
</dbReference>
<dbReference type="FunFam" id="1.10.287.600:FF:000006">
    <property type="entry name" value="Tubulin beta chain"/>
    <property type="match status" value="1"/>
</dbReference>
<dbReference type="GO" id="GO:0016161">
    <property type="term" value="F:beta-amylase activity"/>
    <property type="evidence" value="ECO:0007669"/>
    <property type="project" value="UniProtKB-EC"/>
</dbReference>
<dbReference type="InterPro" id="IPR009030">
    <property type="entry name" value="Growth_fac_rcpt_cys_sf"/>
</dbReference>
<dbReference type="InterPro" id="IPR001554">
    <property type="entry name" value="Glyco_hydro_14"/>
</dbReference>
<evidence type="ECO:0000256" key="3">
    <source>
        <dbReference type="ARBA" id="ARBA00005652"/>
    </source>
</evidence>
<proteinExistence type="inferred from homology"/>